<evidence type="ECO:0000256" key="3">
    <source>
        <dbReference type="ARBA" id="ARBA00022448"/>
    </source>
</evidence>
<dbReference type="PANTHER" id="PTHR16228">
    <property type="entry name" value="DIVALENT CATION TRANSPORTER SOLUTE CARRIER FAMILY 41"/>
    <property type="match status" value="1"/>
</dbReference>
<keyword evidence="5 9" id="KW-0460">Magnesium</keyword>
<keyword evidence="10" id="KW-0732">Signal</keyword>
<sequence>MVQATVVGFLAAVAALLLGAMSREEMDFVKVELLCASSVITAFLTASALGMLMVCIVIGARKLGVNPDNNISMPIAASLGDLITLSILAFVSSFFYKHKGVGGNLVAIQTSRISTYLHVWSTPGVLPLWMKQYWPNPCSTFCTSGAMESTLTQLVLLSRPQLPTLFLCSGRAIRLCSTKDSSHRSWSLQKLATQQEPFTVRRCHGAITDLAEMGGLQSPALLLYSGRTMRLCSTKGKKDLSSWVLGAWPALLRRVKGIQLASLTCMTQH</sequence>
<feature type="transmembrane region" description="Helical" evidence="9">
    <location>
        <begin position="38"/>
        <end position="59"/>
    </location>
</feature>
<dbReference type="InterPro" id="IPR045349">
    <property type="entry name" value="SLC41A1-3"/>
</dbReference>
<comment type="function">
    <text evidence="9">Acts as a magnesium transporter.</text>
</comment>
<evidence type="ECO:0000313" key="13">
    <source>
        <dbReference type="Proteomes" id="UP000823872"/>
    </source>
</evidence>
<reference evidence="12" key="2">
    <citation type="submission" date="2025-08" db="UniProtKB">
        <authorList>
            <consortium name="Ensembl"/>
        </authorList>
    </citation>
    <scope>IDENTIFICATION</scope>
    <source>
        <strain evidence="12">breed Abyssinian</strain>
    </source>
</reference>
<protein>
    <recommendedName>
        <fullName evidence="9">Solute carrier family 41 member</fullName>
    </recommendedName>
</protein>
<keyword evidence="4 9" id="KW-0812">Transmembrane</keyword>
<evidence type="ECO:0000256" key="4">
    <source>
        <dbReference type="ARBA" id="ARBA00022692"/>
    </source>
</evidence>
<evidence type="ECO:0000256" key="7">
    <source>
        <dbReference type="ARBA" id="ARBA00023065"/>
    </source>
</evidence>
<dbReference type="InterPro" id="IPR036739">
    <property type="entry name" value="SLC41_membr_dom_sf"/>
</dbReference>
<keyword evidence="13" id="KW-1185">Reference proteome</keyword>
<comment type="subcellular location">
    <subcellularLocation>
        <location evidence="1 9">Membrane</location>
        <topology evidence="1 9">Multi-pass membrane protein</topology>
    </subcellularLocation>
</comment>
<dbReference type="PANTHER" id="PTHR16228:SF22">
    <property type="entry name" value="SOLUTE CARRIER FAMILY 41 MEMBER 3"/>
    <property type="match status" value="1"/>
</dbReference>
<organism evidence="12 13">
    <name type="scientific">Felis catus</name>
    <name type="common">Cat</name>
    <name type="synonym">Felis silvestris catus</name>
    <dbReference type="NCBI Taxonomy" id="9685"/>
    <lineage>
        <taxon>Eukaryota</taxon>
        <taxon>Metazoa</taxon>
        <taxon>Chordata</taxon>
        <taxon>Craniata</taxon>
        <taxon>Vertebrata</taxon>
        <taxon>Euteleostomi</taxon>
        <taxon>Mammalia</taxon>
        <taxon>Eutheria</taxon>
        <taxon>Laurasiatheria</taxon>
        <taxon>Carnivora</taxon>
        <taxon>Feliformia</taxon>
        <taxon>Felidae</taxon>
        <taxon>Felinae</taxon>
        <taxon>Felis</taxon>
    </lineage>
</organism>
<keyword evidence="7 9" id="KW-0406">Ion transport</keyword>
<evidence type="ECO:0000256" key="9">
    <source>
        <dbReference type="RuleBase" id="RU369007"/>
    </source>
</evidence>
<evidence type="ECO:0000256" key="2">
    <source>
        <dbReference type="ARBA" id="ARBA00009749"/>
    </source>
</evidence>
<evidence type="ECO:0000256" key="5">
    <source>
        <dbReference type="ARBA" id="ARBA00022842"/>
    </source>
</evidence>
<evidence type="ECO:0000256" key="6">
    <source>
        <dbReference type="ARBA" id="ARBA00022989"/>
    </source>
</evidence>
<dbReference type="GeneTree" id="ENSGT00950000183042"/>
<comment type="caution">
    <text evidence="9">Lacks conserved residue(s) required for the propagation of feature annotation.</text>
</comment>
<dbReference type="InterPro" id="IPR006667">
    <property type="entry name" value="SLC41_membr_dom"/>
</dbReference>
<feature type="signal peptide" evidence="10">
    <location>
        <begin position="1"/>
        <end position="22"/>
    </location>
</feature>
<dbReference type="Proteomes" id="UP000823872">
    <property type="component" value="Chromosome A2"/>
</dbReference>
<reference evidence="12 13" key="1">
    <citation type="submission" date="2021-02" db="EMBL/GenBank/DDBJ databases">
        <title>Safari Cat Assemblies.</title>
        <authorList>
            <person name="Bredemeyer K.R."/>
            <person name="Murphy W.J."/>
        </authorList>
    </citation>
    <scope>NUCLEOTIDE SEQUENCE [LARGE SCALE GENOMIC DNA]</scope>
</reference>
<feature type="chain" id="PRO_5046764261" description="Solute carrier family 41 member" evidence="10">
    <location>
        <begin position="23"/>
        <end position="269"/>
    </location>
</feature>
<accession>A0ABI7XGG2</accession>
<keyword evidence="6 9" id="KW-1133">Transmembrane helix</keyword>
<dbReference type="Pfam" id="PF01769">
    <property type="entry name" value="MgtE"/>
    <property type="match status" value="1"/>
</dbReference>
<feature type="transmembrane region" description="Helical" evidence="9">
    <location>
        <begin position="71"/>
        <end position="96"/>
    </location>
</feature>
<keyword evidence="8 9" id="KW-0472">Membrane</keyword>
<feature type="domain" description="SLC41A/MgtE integral membrane" evidence="11">
    <location>
        <begin position="2"/>
        <end position="90"/>
    </location>
</feature>
<evidence type="ECO:0000256" key="8">
    <source>
        <dbReference type="ARBA" id="ARBA00023136"/>
    </source>
</evidence>
<name>A0ABI7XGG2_FELCA</name>
<reference evidence="12" key="3">
    <citation type="submission" date="2025-09" db="UniProtKB">
        <authorList>
            <consortium name="Ensembl"/>
        </authorList>
    </citation>
    <scope>IDENTIFICATION</scope>
    <source>
        <strain evidence="12">breed Abyssinian</strain>
    </source>
</reference>
<keyword evidence="3 9" id="KW-0813">Transport</keyword>
<dbReference type="SUPFAM" id="SSF161093">
    <property type="entry name" value="MgtE membrane domain-like"/>
    <property type="match status" value="1"/>
</dbReference>
<evidence type="ECO:0000313" key="12">
    <source>
        <dbReference type="Ensembl" id="ENSFCTP00005021340.1"/>
    </source>
</evidence>
<dbReference type="Gene3D" id="1.10.357.20">
    <property type="entry name" value="SLC41 divalent cation transporters, integral membrane domain"/>
    <property type="match status" value="1"/>
</dbReference>
<evidence type="ECO:0000256" key="10">
    <source>
        <dbReference type="SAM" id="SignalP"/>
    </source>
</evidence>
<evidence type="ECO:0000259" key="11">
    <source>
        <dbReference type="Pfam" id="PF01769"/>
    </source>
</evidence>
<comment type="similarity">
    <text evidence="2 9">Belongs to the SLC41A transporter family.</text>
</comment>
<evidence type="ECO:0000256" key="1">
    <source>
        <dbReference type="ARBA" id="ARBA00004141"/>
    </source>
</evidence>
<proteinExistence type="inferred from homology"/>
<dbReference type="Ensembl" id="ENSFCTT00005032134.1">
    <property type="protein sequence ID" value="ENSFCTP00005021340.1"/>
    <property type="gene ID" value="ENSFCTG00005011422.1"/>
</dbReference>